<protein>
    <submittedName>
        <fullName evidence="1">Uncharacterized protein</fullName>
    </submittedName>
</protein>
<evidence type="ECO:0000313" key="1">
    <source>
        <dbReference type="EMBL" id="KUM45156.1"/>
    </source>
</evidence>
<organism evidence="1">
    <name type="scientific">Picea glauca</name>
    <name type="common">White spruce</name>
    <name type="synonym">Pinus glauca</name>
    <dbReference type="NCBI Taxonomy" id="3330"/>
    <lineage>
        <taxon>Eukaryota</taxon>
        <taxon>Viridiplantae</taxon>
        <taxon>Streptophyta</taxon>
        <taxon>Embryophyta</taxon>
        <taxon>Tracheophyta</taxon>
        <taxon>Spermatophyta</taxon>
        <taxon>Pinopsida</taxon>
        <taxon>Pinidae</taxon>
        <taxon>Conifers I</taxon>
        <taxon>Pinales</taxon>
        <taxon>Pinaceae</taxon>
        <taxon>Picea</taxon>
    </lineage>
</organism>
<accession>A0A124GMB6</accession>
<sequence>MVYTYRSSPQEFNPVDFNDIHGRSRKKHCSQPLSPICVLSSHKIQFSTTLPILKIRSLASQFSRTTWKSPIVFT</sequence>
<reference evidence="1" key="1">
    <citation type="journal article" date="2015" name="Genome Biol. Evol.">
        <title>Organellar Genomes of White Spruce (Picea glauca): Assembly and Annotation.</title>
        <authorList>
            <person name="Jackman S.D."/>
            <person name="Warren R.L."/>
            <person name="Gibb E.A."/>
            <person name="Vandervalk B.P."/>
            <person name="Mohamadi H."/>
            <person name="Chu J."/>
            <person name="Raymond A."/>
            <person name="Pleasance S."/>
            <person name="Coope R."/>
            <person name="Wildung M.R."/>
            <person name="Ritland C.E."/>
            <person name="Bousquet J."/>
            <person name="Jones S.J."/>
            <person name="Bohlmann J."/>
            <person name="Birol I."/>
        </authorList>
    </citation>
    <scope>NUCLEOTIDE SEQUENCE [LARGE SCALE GENOMIC DNA]</scope>
    <source>
        <tissue evidence="1">Flushing bud</tissue>
    </source>
</reference>
<name>A0A124GMB6_PICGL</name>
<proteinExistence type="predicted"/>
<gene>
    <name evidence="1" type="ORF">ABT39_MTgene3598</name>
</gene>
<geneLocation type="mitochondrion" evidence="1"/>
<comment type="caution">
    <text evidence="1">The sequence shown here is derived from an EMBL/GenBank/DDBJ whole genome shotgun (WGS) entry which is preliminary data.</text>
</comment>
<dbReference type="AlphaFoldDB" id="A0A124GMB6"/>
<dbReference type="EMBL" id="LKAM01000026">
    <property type="protein sequence ID" value="KUM45156.1"/>
    <property type="molecule type" value="Genomic_DNA"/>
</dbReference>
<keyword evidence="1" id="KW-0496">Mitochondrion</keyword>